<evidence type="ECO:0000313" key="10">
    <source>
        <dbReference type="Proteomes" id="UP000094236"/>
    </source>
</evidence>
<feature type="transmembrane region" description="Helical" evidence="8">
    <location>
        <begin position="233"/>
        <end position="252"/>
    </location>
</feature>
<dbReference type="STRING" id="669874.A0A1E4TXL9"/>
<evidence type="ECO:0000256" key="5">
    <source>
        <dbReference type="ARBA" id="ARBA00022989"/>
    </source>
</evidence>
<name>A0A1E4TXL9_PACTA</name>
<dbReference type="PANTHER" id="PTHR31632:SF2">
    <property type="entry name" value="PLASMA MEMBRANE IRON PERMEASE"/>
    <property type="match status" value="1"/>
</dbReference>
<sequence>MTDTYDKVFNVQIFFVVFRESLEAFIVMSVLLAFIDKGFGTDEVAENKKNEAQQLNKKLKIQVIGGGLAGFAVCLAVGITFIAVFYTKGSDLYAKTEDLWEGVFCIVASLLITVMGVGLLRVSKMQDKWRVKLKKALVDKEKEEYTEIKETRNIFKKIGKWFNNVPKYFKSNFFMFWLPFITCLREGLEAVVFIGGVGIGKPASGFVLPVVTGIICGLIVGGLLYYGGSVAKLQIFLSVSTSILYLISAGLFSRGIWFFQNYQYNQKTGGDASENGSGPGTYNVKQSVWHVNCCNPEIDNGWDIFNSLLGWQNSATYGSVISYNVYWGFLILILQIMQYEERNDHLPFCKLKSSQLKPKYWLGLRWNKIFRKKQDKSSSSPSVDSSSSVENLVIREQSSSNKKPSFN</sequence>
<comment type="subcellular location">
    <subcellularLocation>
        <location evidence="1">Membrane</location>
        <topology evidence="1">Multi-pass membrane protein</topology>
    </subcellularLocation>
</comment>
<feature type="transmembrane region" description="Helical" evidence="8">
    <location>
        <begin position="176"/>
        <end position="200"/>
    </location>
</feature>
<dbReference type="GO" id="GO:0015093">
    <property type="term" value="F:ferrous iron transmembrane transporter activity"/>
    <property type="evidence" value="ECO:0007669"/>
    <property type="project" value="TreeGrafter"/>
</dbReference>
<feature type="region of interest" description="Disordered" evidence="7">
    <location>
        <begin position="372"/>
        <end position="407"/>
    </location>
</feature>
<reference evidence="10" key="1">
    <citation type="submission" date="2016-05" db="EMBL/GenBank/DDBJ databases">
        <title>Comparative genomics of biotechnologically important yeasts.</title>
        <authorList>
            <consortium name="DOE Joint Genome Institute"/>
            <person name="Riley R."/>
            <person name="Haridas S."/>
            <person name="Wolfe K.H."/>
            <person name="Lopes M.R."/>
            <person name="Hittinger C.T."/>
            <person name="Goker M."/>
            <person name="Salamov A."/>
            <person name="Wisecaver J."/>
            <person name="Long T.M."/>
            <person name="Aerts A.L."/>
            <person name="Barry K."/>
            <person name="Choi C."/>
            <person name="Clum A."/>
            <person name="Coughlan A.Y."/>
            <person name="Deshpande S."/>
            <person name="Douglass A.P."/>
            <person name="Hanson S.J."/>
            <person name="Klenk H.-P."/>
            <person name="Labutti K."/>
            <person name="Lapidus A."/>
            <person name="Lindquist E."/>
            <person name="Lipzen A."/>
            <person name="Meier-Kolthoff J.P."/>
            <person name="Ohm R.A."/>
            <person name="Otillar R.P."/>
            <person name="Pangilinan J."/>
            <person name="Peng Y."/>
            <person name="Rokas A."/>
            <person name="Rosa C.A."/>
            <person name="Scheuner C."/>
            <person name="Sibirny A.A."/>
            <person name="Slot J.C."/>
            <person name="Stielow J.B."/>
            <person name="Sun H."/>
            <person name="Kurtzman C.P."/>
            <person name="Blackwell M."/>
            <person name="Grigoriev I.V."/>
            <person name="Jeffries T.W."/>
        </authorList>
    </citation>
    <scope>NUCLEOTIDE SEQUENCE [LARGE SCALE GENOMIC DNA]</scope>
    <source>
        <strain evidence="10">NRRL Y-2460</strain>
    </source>
</reference>
<evidence type="ECO:0000256" key="3">
    <source>
        <dbReference type="ARBA" id="ARBA00022496"/>
    </source>
</evidence>
<keyword evidence="6 8" id="KW-0472">Membrane</keyword>
<feature type="compositionally biased region" description="Polar residues" evidence="7">
    <location>
        <begin position="396"/>
        <end position="407"/>
    </location>
</feature>
<protein>
    <submittedName>
        <fullName evidence="9">Uncharacterized protein</fullName>
    </submittedName>
</protein>
<dbReference type="AlphaFoldDB" id="A0A1E4TXL9"/>
<feature type="transmembrane region" description="Helical" evidence="8">
    <location>
        <begin position="99"/>
        <end position="120"/>
    </location>
</feature>
<dbReference type="Pfam" id="PF03239">
    <property type="entry name" value="FTR1"/>
    <property type="match status" value="1"/>
</dbReference>
<keyword evidence="3" id="KW-0410">Iron transport</keyword>
<dbReference type="Proteomes" id="UP000094236">
    <property type="component" value="Unassembled WGS sequence"/>
</dbReference>
<dbReference type="PANTHER" id="PTHR31632">
    <property type="entry name" value="IRON TRANSPORTER FTH1"/>
    <property type="match status" value="1"/>
</dbReference>
<feature type="transmembrane region" description="Helical" evidence="8">
    <location>
        <begin position="315"/>
        <end position="334"/>
    </location>
</feature>
<keyword evidence="4 8" id="KW-0812">Transmembrane</keyword>
<dbReference type="EMBL" id="KV454013">
    <property type="protein sequence ID" value="ODV96500.1"/>
    <property type="molecule type" value="Genomic_DNA"/>
</dbReference>
<dbReference type="GO" id="GO:0033573">
    <property type="term" value="C:high-affinity iron permease complex"/>
    <property type="evidence" value="ECO:0007669"/>
    <property type="project" value="InterPro"/>
</dbReference>
<evidence type="ECO:0000256" key="1">
    <source>
        <dbReference type="ARBA" id="ARBA00004141"/>
    </source>
</evidence>
<keyword evidence="5 8" id="KW-1133">Transmembrane helix</keyword>
<evidence type="ECO:0000256" key="4">
    <source>
        <dbReference type="ARBA" id="ARBA00022692"/>
    </source>
</evidence>
<feature type="transmembrane region" description="Helical" evidence="8">
    <location>
        <begin position="206"/>
        <end position="226"/>
    </location>
</feature>
<organism evidence="9 10">
    <name type="scientific">Pachysolen tannophilus NRRL Y-2460</name>
    <dbReference type="NCBI Taxonomy" id="669874"/>
    <lineage>
        <taxon>Eukaryota</taxon>
        <taxon>Fungi</taxon>
        <taxon>Dikarya</taxon>
        <taxon>Ascomycota</taxon>
        <taxon>Saccharomycotina</taxon>
        <taxon>Pichiomycetes</taxon>
        <taxon>Pachysolenaceae</taxon>
        <taxon>Pachysolen</taxon>
    </lineage>
</organism>
<keyword evidence="3" id="KW-0813">Transport</keyword>
<evidence type="ECO:0000256" key="8">
    <source>
        <dbReference type="SAM" id="Phobius"/>
    </source>
</evidence>
<accession>A0A1E4TXL9</accession>
<keyword evidence="3" id="KW-0406">Ion transport</keyword>
<evidence type="ECO:0000256" key="6">
    <source>
        <dbReference type="ARBA" id="ARBA00023136"/>
    </source>
</evidence>
<comment type="similarity">
    <text evidence="2">Belongs to the oxidase-dependent Fe transporter (OFeT) (TC 9.A.10.1) family.</text>
</comment>
<dbReference type="OrthoDB" id="4364at2759"/>
<evidence type="ECO:0000256" key="7">
    <source>
        <dbReference type="SAM" id="MobiDB-lite"/>
    </source>
</evidence>
<evidence type="ECO:0000256" key="2">
    <source>
        <dbReference type="ARBA" id="ARBA00008333"/>
    </source>
</evidence>
<keyword evidence="3" id="KW-0408">Iron</keyword>
<gene>
    <name evidence="9" type="ORF">PACTADRAFT_2793</name>
</gene>
<evidence type="ECO:0000313" key="9">
    <source>
        <dbReference type="EMBL" id="ODV96500.1"/>
    </source>
</evidence>
<feature type="transmembrane region" description="Helical" evidence="8">
    <location>
        <begin position="63"/>
        <end position="87"/>
    </location>
</feature>
<keyword evidence="10" id="KW-1185">Reference proteome</keyword>
<dbReference type="InterPro" id="IPR004923">
    <property type="entry name" value="FTR1/Fip1/EfeU"/>
</dbReference>
<proteinExistence type="inferred from homology"/>
<feature type="compositionally biased region" description="Low complexity" evidence="7">
    <location>
        <begin position="377"/>
        <end position="389"/>
    </location>
</feature>
<feature type="transmembrane region" description="Helical" evidence="8">
    <location>
        <begin position="12"/>
        <end position="35"/>
    </location>
</feature>